<name>A0ABN9RZX4_9DINO</name>
<evidence type="ECO:0000313" key="1">
    <source>
        <dbReference type="EMBL" id="CAK0824941.1"/>
    </source>
</evidence>
<comment type="caution">
    <text evidence="1">The sequence shown here is derived from an EMBL/GenBank/DDBJ whole genome shotgun (WGS) entry which is preliminary data.</text>
</comment>
<evidence type="ECO:0000313" key="2">
    <source>
        <dbReference type="Proteomes" id="UP001189429"/>
    </source>
</evidence>
<dbReference type="EMBL" id="CAUYUJ010008779">
    <property type="protein sequence ID" value="CAK0824941.1"/>
    <property type="molecule type" value="Genomic_DNA"/>
</dbReference>
<keyword evidence="2" id="KW-1185">Reference proteome</keyword>
<accession>A0ABN9RZX4</accession>
<sequence length="249" mass="27609">MGPKGRIRKGMTASVSECVCVCFSSGYLFHWLLPIISAPSEWGLSPELVFKPASSRSSRSSSSSWNSLYPPPSHLWKRDPTVALEGSPSVSSLSVWRASGISQPTSQQRHAGAERRDQRGHPQVVELLWLACLGVLPAGVHAELLQQEGARVAGDRAAEVERARQQADYRVDSRPSGTSWASITVMGIQLSCEIACWVALEATMNRGSGMDTSKFHRRYTMALTHWTTLWVRLPITSTDRYLHCFRNQL</sequence>
<gene>
    <name evidence="1" type="ORF">PCOR1329_LOCUS25202</name>
</gene>
<organism evidence="1 2">
    <name type="scientific">Prorocentrum cordatum</name>
    <dbReference type="NCBI Taxonomy" id="2364126"/>
    <lineage>
        <taxon>Eukaryota</taxon>
        <taxon>Sar</taxon>
        <taxon>Alveolata</taxon>
        <taxon>Dinophyceae</taxon>
        <taxon>Prorocentrales</taxon>
        <taxon>Prorocentraceae</taxon>
        <taxon>Prorocentrum</taxon>
    </lineage>
</organism>
<reference evidence="1" key="1">
    <citation type="submission" date="2023-10" db="EMBL/GenBank/DDBJ databases">
        <authorList>
            <person name="Chen Y."/>
            <person name="Shah S."/>
            <person name="Dougan E. K."/>
            <person name="Thang M."/>
            <person name="Chan C."/>
        </authorList>
    </citation>
    <scope>NUCLEOTIDE SEQUENCE [LARGE SCALE GENOMIC DNA]</scope>
</reference>
<proteinExistence type="predicted"/>
<dbReference type="Proteomes" id="UP001189429">
    <property type="component" value="Unassembled WGS sequence"/>
</dbReference>
<protein>
    <submittedName>
        <fullName evidence="1">Uncharacterized protein</fullName>
    </submittedName>
</protein>